<sequence>MVPANTDIDMRPTTPPPVGYDTPSNLNVFKDKETSLPSSSPSPVGGSNSATPVGALQVHGKEESLEKSHPVNGASDKNILATSLDPPAQSCQQNGSHKPMKDSVERKTNEREEGRSHRQDKTSNQTNDPLLTLQEEDQSMDHDSRQPSDEKYRRLKRKLKEVLEENERLSIELDRSNRRARNLRQEKNLLLDRLCAYERDSDSSPDTLSSISSDSELSDSSLNSYHRSRRTSPSERAVATAKKNQNLRAPVTSKSTEPSGSASQTTHHPKKTITKTAPRKSPAVLVRKEEKPPSIPSTITTVGSATQKPKRIHNTSKLRPALSSKVRKVQAIDRDERGNVKLPVTVGIITIMSLGRVVYDREAFHNERYIWPVGYKMSRSYNSMIDPQQQTTYTCSVIDDGEAPKFQIDAEDQPGNPIIAGTATGAWTHVVKTANQIRKRDHSNSASGPDYFGFSNATIAKMIQDLPNADKCKTYIMQRYEEPSAKSGPSSHGAKHEKRKISAIDSKVNGKSGDVIDIEGGGEEDQTDEDEGGEEDDDQYASLGTPGKKKARRSSLSPKARQNESDMEGADGKEDEDIDVMEEVEEVEVNEVEEDDDTQSEKDPEEMVDPRLSKNEEEPSHSTITPSIDTLAGVTVENQGADDMDVDPIGPKEPNTALVE</sequence>
<dbReference type="Pfam" id="PF05965">
    <property type="entry name" value="FYRC"/>
    <property type="match status" value="1"/>
</dbReference>
<dbReference type="PANTHER" id="PTHR22715">
    <property type="entry name" value="TRANSFORMING GROWTH FACTOR BETA REGULATED GENE 1"/>
    <property type="match status" value="1"/>
</dbReference>
<evidence type="ECO:0000256" key="1">
    <source>
        <dbReference type="ARBA" id="ARBA00004123"/>
    </source>
</evidence>
<dbReference type="GO" id="GO:0051726">
    <property type="term" value="P:regulation of cell cycle"/>
    <property type="evidence" value="ECO:0007669"/>
    <property type="project" value="TreeGrafter"/>
</dbReference>
<dbReference type="PANTHER" id="PTHR22715:SF0">
    <property type="entry name" value="TRANSFORMING GROWTH FACTOR BETA REGULATOR 1"/>
    <property type="match status" value="1"/>
</dbReference>
<feature type="compositionally biased region" description="Low complexity" evidence="3">
    <location>
        <begin position="35"/>
        <end position="49"/>
    </location>
</feature>
<feature type="compositionally biased region" description="Basic and acidic residues" evidence="3">
    <location>
        <begin position="99"/>
        <end position="121"/>
    </location>
</feature>
<name>A0A9P6MS82_9FUNG</name>
<dbReference type="OrthoDB" id="285793at2759"/>
<accession>A0A9P6MS82</accession>
<feature type="compositionally biased region" description="Polar residues" evidence="3">
    <location>
        <begin position="242"/>
        <end position="264"/>
    </location>
</feature>
<feature type="compositionally biased region" description="Basic and acidic residues" evidence="3">
    <location>
        <begin position="139"/>
        <end position="152"/>
    </location>
</feature>
<comment type="subcellular location">
    <subcellularLocation>
        <location evidence="1">Nucleus</location>
    </subcellularLocation>
</comment>
<evidence type="ECO:0000313" key="6">
    <source>
        <dbReference type="Proteomes" id="UP000703661"/>
    </source>
</evidence>
<reference evidence="5" key="1">
    <citation type="journal article" date="2020" name="Fungal Divers.">
        <title>Resolving the Mortierellaceae phylogeny through synthesis of multi-gene phylogenetics and phylogenomics.</title>
        <authorList>
            <person name="Vandepol N."/>
            <person name="Liber J."/>
            <person name="Desiro A."/>
            <person name="Na H."/>
            <person name="Kennedy M."/>
            <person name="Barry K."/>
            <person name="Grigoriev I.V."/>
            <person name="Miller A.N."/>
            <person name="O'Donnell K."/>
            <person name="Stajich J.E."/>
            <person name="Bonito G."/>
        </authorList>
    </citation>
    <scope>NUCLEOTIDE SEQUENCE</scope>
    <source>
        <strain evidence="5">NRRL 2769</strain>
    </source>
</reference>
<proteinExistence type="predicted"/>
<dbReference type="InterPro" id="IPR056515">
    <property type="entry name" value="INO80E_N"/>
</dbReference>
<keyword evidence="2" id="KW-0539">Nucleus</keyword>
<dbReference type="SMART" id="SM00542">
    <property type="entry name" value="FYRC"/>
    <property type="match status" value="1"/>
</dbReference>
<feature type="compositionally biased region" description="Basic and acidic residues" evidence="3">
    <location>
        <begin position="608"/>
        <end position="620"/>
    </location>
</feature>
<dbReference type="Pfam" id="PF05964">
    <property type="entry name" value="FYRN"/>
    <property type="match status" value="1"/>
</dbReference>
<organism evidence="5 6">
    <name type="scientific">Entomortierella chlamydospora</name>
    <dbReference type="NCBI Taxonomy" id="101097"/>
    <lineage>
        <taxon>Eukaryota</taxon>
        <taxon>Fungi</taxon>
        <taxon>Fungi incertae sedis</taxon>
        <taxon>Mucoromycota</taxon>
        <taxon>Mortierellomycotina</taxon>
        <taxon>Mortierellomycetes</taxon>
        <taxon>Mortierellales</taxon>
        <taxon>Mortierellaceae</taxon>
        <taxon>Entomortierella</taxon>
    </lineage>
</organism>
<evidence type="ECO:0000259" key="4">
    <source>
        <dbReference type="Pfam" id="PF24237"/>
    </source>
</evidence>
<feature type="compositionally biased region" description="Basic and acidic residues" evidence="3">
    <location>
        <begin position="59"/>
        <end position="69"/>
    </location>
</feature>
<feature type="compositionally biased region" description="Polar residues" evidence="3">
    <location>
        <begin position="296"/>
        <end position="307"/>
    </location>
</feature>
<dbReference type="AlphaFoldDB" id="A0A9P6MS82"/>
<feature type="region of interest" description="Disordered" evidence="3">
    <location>
        <begin position="1"/>
        <end position="184"/>
    </location>
</feature>
<gene>
    <name evidence="5" type="ORF">BGZ80_000565</name>
</gene>
<dbReference type="InterPro" id="IPR003889">
    <property type="entry name" value="FYrich_C"/>
</dbReference>
<dbReference type="InterPro" id="IPR003888">
    <property type="entry name" value="FYrich_N"/>
</dbReference>
<dbReference type="Gene3D" id="3.30.160.360">
    <property type="match status" value="1"/>
</dbReference>
<dbReference type="InterPro" id="IPR040092">
    <property type="entry name" value="TBRG1"/>
</dbReference>
<dbReference type="EMBL" id="JAAAID010001119">
    <property type="protein sequence ID" value="KAG0011593.1"/>
    <property type="molecule type" value="Genomic_DNA"/>
</dbReference>
<keyword evidence="6" id="KW-1185">Reference proteome</keyword>
<feature type="compositionally biased region" description="Basic and acidic residues" evidence="3">
    <location>
        <begin position="160"/>
        <end position="184"/>
    </location>
</feature>
<feature type="region of interest" description="Disordered" evidence="3">
    <location>
        <begin position="199"/>
        <end position="313"/>
    </location>
</feature>
<dbReference type="PROSITE" id="PS51543">
    <property type="entry name" value="FYRC"/>
    <property type="match status" value="1"/>
</dbReference>
<dbReference type="Pfam" id="PF24237">
    <property type="entry name" value="INO80E"/>
    <property type="match status" value="1"/>
</dbReference>
<feature type="compositionally biased region" description="Low complexity" evidence="3">
    <location>
        <begin position="204"/>
        <end position="224"/>
    </location>
</feature>
<evidence type="ECO:0000313" key="5">
    <source>
        <dbReference type="EMBL" id="KAG0011593.1"/>
    </source>
</evidence>
<feature type="compositionally biased region" description="Acidic residues" evidence="3">
    <location>
        <begin position="565"/>
        <end position="607"/>
    </location>
</feature>
<comment type="caution">
    <text evidence="5">The sequence shown here is derived from an EMBL/GenBank/DDBJ whole genome shotgun (WGS) entry which is preliminary data.</text>
</comment>
<dbReference type="GO" id="GO:0005634">
    <property type="term" value="C:nucleus"/>
    <property type="evidence" value="ECO:0007669"/>
    <property type="project" value="UniProtKB-SubCell"/>
</dbReference>
<dbReference type="Proteomes" id="UP000703661">
    <property type="component" value="Unassembled WGS sequence"/>
</dbReference>
<protein>
    <recommendedName>
        <fullName evidence="4">INO80 complex subunit E N-terminal domain-containing protein</fullName>
    </recommendedName>
</protein>
<dbReference type="PROSITE" id="PS51542">
    <property type="entry name" value="FYRN"/>
    <property type="match status" value="1"/>
</dbReference>
<evidence type="ECO:0000256" key="3">
    <source>
        <dbReference type="SAM" id="MobiDB-lite"/>
    </source>
</evidence>
<feature type="compositionally biased region" description="Acidic residues" evidence="3">
    <location>
        <begin position="516"/>
        <end position="539"/>
    </location>
</feature>
<dbReference type="SMART" id="SM00541">
    <property type="entry name" value="FYRN"/>
    <property type="match status" value="1"/>
</dbReference>
<feature type="domain" description="INO80 complex subunit E N-terminal" evidence="4">
    <location>
        <begin position="150"/>
        <end position="194"/>
    </location>
</feature>
<feature type="region of interest" description="Disordered" evidence="3">
    <location>
        <begin position="482"/>
        <end position="660"/>
    </location>
</feature>
<evidence type="ECO:0000256" key="2">
    <source>
        <dbReference type="ARBA" id="ARBA00023242"/>
    </source>
</evidence>